<dbReference type="EMBL" id="JACVVK020000183">
    <property type="protein sequence ID" value="KAK7486154.1"/>
    <property type="molecule type" value="Genomic_DNA"/>
</dbReference>
<evidence type="ECO:0000313" key="2">
    <source>
        <dbReference type="Proteomes" id="UP001519460"/>
    </source>
</evidence>
<organism evidence="1 2">
    <name type="scientific">Batillaria attramentaria</name>
    <dbReference type="NCBI Taxonomy" id="370345"/>
    <lineage>
        <taxon>Eukaryota</taxon>
        <taxon>Metazoa</taxon>
        <taxon>Spiralia</taxon>
        <taxon>Lophotrochozoa</taxon>
        <taxon>Mollusca</taxon>
        <taxon>Gastropoda</taxon>
        <taxon>Caenogastropoda</taxon>
        <taxon>Sorbeoconcha</taxon>
        <taxon>Cerithioidea</taxon>
        <taxon>Batillariidae</taxon>
        <taxon>Batillaria</taxon>
    </lineage>
</organism>
<comment type="caution">
    <text evidence="1">The sequence shown here is derived from an EMBL/GenBank/DDBJ whole genome shotgun (WGS) entry which is preliminary data.</text>
</comment>
<reference evidence="1 2" key="1">
    <citation type="journal article" date="2023" name="Sci. Data">
        <title>Genome assembly of the Korean intertidal mud-creeper Batillaria attramentaria.</title>
        <authorList>
            <person name="Patra A.K."/>
            <person name="Ho P.T."/>
            <person name="Jun S."/>
            <person name="Lee S.J."/>
            <person name="Kim Y."/>
            <person name="Won Y.J."/>
        </authorList>
    </citation>
    <scope>NUCLEOTIDE SEQUENCE [LARGE SCALE GENOMIC DNA]</scope>
    <source>
        <strain evidence="1">Wonlab-2016</strain>
    </source>
</reference>
<keyword evidence="2" id="KW-1185">Reference proteome</keyword>
<sequence length="84" mass="9024">MKKITATYSVKKAAIFKQNAVATDVIDLWRQVGVFLPKAISDMTVVLTFTGGTDLSSADSVDSDDSVILTVNRLPDMVSTDGQD</sequence>
<gene>
    <name evidence="1" type="ORF">BaRGS_00022620</name>
</gene>
<proteinExistence type="predicted"/>
<protein>
    <submittedName>
        <fullName evidence="1">Uncharacterized protein</fullName>
    </submittedName>
</protein>
<accession>A0ABD0KG55</accession>
<dbReference type="AlphaFoldDB" id="A0ABD0KG55"/>
<name>A0ABD0KG55_9CAEN</name>
<evidence type="ECO:0000313" key="1">
    <source>
        <dbReference type="EMBL" id="KAK7486154.1"/>
    </source>
</evidence>
<dbReference type="Proteomes" id="UP001519460">
    <property type="component" value="Unassembled WGS sequence"/>
</dbReference>